<dbReference type="GeneID" id="33559014"/>
<keyword evidence="3" id="KW-1185">Reference proteome</keyword>
<evidence type="ECO:0000313" key="3">
    <source>
        <dbReference type="Proteomes" id="UP000193218"/>
    </source>
</evidence>
<dbReference type="RefSeq" id="XP_021868013.1">
    <property type="nucleotide sequence ID" value="XM_022017205.1"/>
</dbReference>
<feature type="compositionally biased region" description="Polar residues" evidence="1">
    <location>
        <begin position="124"/>
        <end position="137"/>
    </location>
</feature>
<gene>
    <name evidence="2" type="ORF">BD324DRAFT_639219</name>
</gene>
<sequence>MRDYPHVGEIELEVYRGKVHKTVAETSLVSEFKTPSVLPHTKTERVQLCTHLGEELDGDVDPRTAAFNVGFQHLAGDEGSPWFTHVYKYRLLYDLTRDDNVLADPTGGLVVTIPHPGKRGRTAASRTKGNHATTDANARNDQRFRLLENRIIALEQESAVHRTAISDLRRAADNVGNDGQTSSPLTEERDQHLDDWNILSELASAEWLSTLRVRPRHGQ</sequence>
<organism evidence="2 3">
    <name type="scientific">Kockovaella imperatae</name>
    <dbReference type="NCBI Taxonomy" id="4999"/>
    <lineage>
        <taxon>Eukaryota</taxon>
        <taxon>Fungi</taxon>
        <taxon>Dikarya</taxon>
        <taxon>Basidiomycota</taxon>
        <taxon>Agaricomycotina</taxon>
        <taxon>Tremellomycetes</taxon>
        <taxon>Tremellales</taxon>
        <taxon>Cuniculitremaceae</taxon>
        <taxon>Kockovaella</taxon>
    </lineage>
</organism>
<protein>
    <submittedName>
        <fullName evidence="2">Uncharacterized protein</fullName>
    </submittedName>
</protein>
<dbReference type="AlphaFoldDB" id="A0A1Y1U6N9"/>
<dbReference type="EMBL" id="NBSH01000018">
    <property type="protein sequence ID" value="ORX33703.1"/>
    <property type="molecule type" value="Genomic_DNA"/>
</dbReference>
<reference evidence="2 3" key="1">
    <citation type="submission" date="2017-03" db="EMBL/GenBank/DDBJ databases">
        <title>Widespread Adenine N6-methylation of Active Genes in Fungi.</title>
        <authorList>
            <consortium name="DOE Joint Genome Institute"/>
            <person name="Mondo S.J."/>
            <person name="Dannebaum R.O."/>
            <person name="Kuo R.C."/>
            <person name="Louie K.B."/>
            <person name="Bewick A.J."/>
            <person name="Labutti K."/>
            <person name="Haridas S."/>
            <person name="Kuo A."/>
            <person name="Salamov A."/>
            <person name="Ahrendt S.R."/>
            <person name="Lau R."/>
            <person name="Bowen B.P."/>
            <person name="Lipzen A."/>
            <person name="Sullivan W."/>
            <person name="Andreopoulos W.B."/>
            <person name="Clum A."/>
            <person name="Lindquist E."/>
            <person name="Daum C."/>
            <person name="Northen T.R."/>
            <person name="Ramamoorthy G."/>
            <person name="Schmitz R.J."/>
            <person name="Gryganskyi A."/>
            <person name="Culley D."/>
            <person name="Magnuson J."/>
            <person name="James T.Y."/>
            <person name="O'Malley M.A."/>
            <person name="Stajich J.E."/>
            <person name="Spatafora J.W."/>
            <person name="Visel A."/>
            <person name="Grigoriev I.V."/>
        </authorList>
    </citation>
    <scope>NUCLEOTIDE SEQUENCE [LARGE SCALE GENOMIC DNA]</scope>
    <source>
        <strain evidence="2 3">NRRL Y-17943</strain>
    </source>
</reference>
<comment type="caution">
    <text evidence="2">The sequence shown here is derived from an EMBL/GenBank/DDBJ whole genome shotgun (WGS) entry which is preliminary data.</text>
</comment>
<dbReference type="InParanoid" id="A0A1Y1U6N9"/>
<evidence type="ECO:0000256" key="1">
    <source>
        <dbReference type="SAM" id="MobiDB-lite"/>
    </source>
</evidence>
<evidence type="ECO:0000313" key="2">
    <source>
        <dbReference type="EMBL" id="ORX33703.1"/>
    </source>
</evidence>
<proteinExistence type="predicted"/>
<accession>A0A1Y1U6N9</accession>
<feature type="region of interest" description="Disordered" evidence="1">
    <location>
        <begin position="113"/>
        <end position="137"/>
    </location>
</feature>
<name>A0A1Y1U6N9_9TREE</name>
<dbReference type="Proteomes" id="UP000193218">
    <property type="component" value="Unassembled WGS sequence"/>
</dbReference>